<evidence type="ECO:0000313" key="1">
    <source>
        <dbReference type="EMBL" id="OBS73688.1"/>
    </source>
</evidence>
<keyword evidence="2" id="KW-1185">Reference proteome</keyword>
<accession>A0A1A6H515</accession>
<dbReference type="OrthoDB" id="21060at2759"/>
<gene>
    <name evidence="1" type="ORF">A6R68_15774</name>
</gene>
<dbReference type="EMBL" id="LZPO01044887">
    <property type="protein sequence ID" value="OBS73688.1"/>
    <property type="molecule type" value="Genomic_DNA"/>
</dbReference>
<organism evidence="1 2">
    <name type="scientific">Neotoma lepida</name>
    <name type="common">Desert woodrat</name>
    <dbReference type="NCBI Taxonomy" id="56216"/>
    <lineage>
        <taxon>Eukaryota</taxon>
        <taxon>Metazoa</taxon>
        <taxon>Chordata</taxon>
        <taxon>Craniata</taxon>
        <taxon>Vertebrata</taxon>
        <taxon>Euteleostomi</taxon>
        <taxon>Mammalia</taxon>
        <taxon>Eutheria</taxon>
        <taxon>Euarchontoglires</taxon>
        <taxon>Glires</taxon>
        <taxon>Rodentia</taxon>
        <taxon>Myomorpha</taxon>
        <taxon>Muroidea</taxon>
        <taxon>Cricetidae</taxon>
        <taxon>Neotominae</taxon>
        <taxon>Neotoma</taxon>
    </lineage>
</organism>
<sequence length="68" mass="7779">LQQLELAQIQYRDANLTALAAIGPRKKRPLESGNEKYGRLDPDISWELPNFCSEWANKKSYLISKLST</sequence>
<dbReference type="Proteomes" id="UP000092124">
    <property type="component" value="Unassembled WGS sequence"/>
</dbReference>
<proteinExistence type="predicted"/>
<dbReference type="STRING" id="56216.A0A1A6H515"/>
<feature type="non-terminal residue" evidence="1">
    <location>
        <position position="1"/>
    </location>
</feature>
<reference evidence="1 2" key="1">
    <citation type="submission" date="2016-06" db="EMBL/GenBank/DDBJ databases">
        <title>The Draft Genome Sequence and Annotation of the Desert Woodrat Neotoma lepida.</title>
        <authorList>
            <person name="Campbell M."/>
            <person name="Oakeson K.F."/>
            <person name="Yandell M."/>
            <person name="Halpert J.R."/>
            <person name="Dearing D."/>
        </authorList>
    </citation>
    <scope>NUCLEOTIDE SEQUENCE [LARGE SCALE GENOMIC DNA]</scope>
    <source>
        <strain evidence="1">417</strain>
        <tissue evidence="1">Liver</tissue>
    </source>
</reference>
<protein>
    <submittedName>
        <fullName evidence="1">Uncharacterized protein</fullName>
    </submittedName>
</protein>
<dbReference type="AlphaFoldDB" id="A0A1A6H515"/>
<name>A0A1A6H515_NEOLE</name>
<evidence type="ECO:0000313" key="2">
    <source>
        <dbReference type="Proteomes" id="UP000092124"/>
    </source>
</evidence>
<comment type="caution">
    <text evidence="1">The sequence shown here is derived from an EMBL/GenBank/DDBJ whole genome shotgun (WGS) entry which is preliminary data.</text>
</comment>